<accession>A0A8B6D4W8</accession>
<reference evidence="1" key="1">
    <citation type="submission" date="2018-11" db="EMBL/GenBank/DDBJ databases">
        <authorList>
            <person name="Alioto T."/>
            <person name="Alioto T."/>
        </authorList>
    </citation>
    <scope>NUCLEOTIDE SEQUENCE</scope>
</reference>
<sequence>MEQETCFHCTHVFDLKSLTKECRRNVHKIHVEINILETLKSVYLFTVMLNCMISVVSNCKCYNVIQCIYRSQNKLSTLPDSTRTSPVSPDPKVKVHLGFKVGSRQTTLNESRKLACRAIVLKQYKTVINHLLKIEDLKKDIFQITKNKMNHELQQICQAMQNLDTPDRTSAEVSLHHLYGDRNRGHIFMNKLNIMTKARHKTEDTSNKMHNLVHALAVQNRNSAQYLEDCVPQAVILTIPNEAFLPSKEDYTQLN</sequence>
<name>A0A8B6D4W8_MYTGA</name>
<protein>
    <submittedName>
        <fullName evidence="1">Uncharacterized protein</fullName>
    </submittedName>
</protein>
<dbReference type="Proteomes" id="UP000596742">
    <property type="component" value="Unassembled WGS sequence"/>
</dbReference>
<keyword evidence="2" id="KW-1185">Reference proteome</keyword>
<evidence type="ECO:0000313" key="1">
    <source>
        <dbReference type="EMBL" id="VDI15130.1"/>
    </source>
</evidence>
<organism evidence="1 2">
    <name type="scientific">Mytilus galloprovincialis</name>
    <name type="common">Mediterranean mussel</name>
    <dbReference type="NCBI Taxonomy" id="29158"/>
    <lineage>
        <taxon>Eukaryota</taxon>
        <taxon>Metazoa</taxon>
        <taxon>Spiralia</taxon>
        <taxon>Lophotrochozoa</taxon>
        <taxon>Mollusca</taxon>
        <taxon>Bivalvia</taxon>
        <taxon>Autobranchia</taxon>
        <taxon>Pteriomorphia</taxon>
        <taxon>Mytilida</taxon>
        <taxon>Mytiloidea</taxon>
        <taxon>Mytilidae</taxon>
        <taxon>Mytilinae</taxon>
        <taxon>Mytilus</taxon>
    </lineage>
</organism>
<comment type="caution">
    <text evidence="1">The sequence shown here is derived from an EMBL/GenBank/DDBJ whole genome shotgun (WGS) entry which is preliminary data.</text>
</comment>
<dbReference type="AlphaFoldDB" id="A0A8B6D4W8"/>
<proteinExistence type="predicted"/>
<dbReference type="EMBL" id="UYJE01002951">
    <property type="protein sequence ID" value="VDI15130.1"/>
    <property type="molecule type" value="Genomic_DNA"/>
</dbReference>
<gene>
    <name evidence="1" type="ORF">MGAL_10B018984</name>
</gene>
<dbReference type="OrthoDB" id="10410008at2759"/>
<evidence type="ECO:0000313" key="2">
    <source>
        <dbReference type="Proteomes" id="UP000596742"/>
    </source>
</evidence>